<reference evidence="2 3" key="1">
    <citation type="journal article" date="2013" name="Genome Announc.">
        <title>Complete genome sequence of Simiduia agarivorans SA1(T), a marine bacterium able to degrade a variety of polysaccharides.</title>
        <authorList>
            <person name="Lin S.Y."/>
            <person name="Shieh W.Y."/>
            <person name="Chen J.S."/>
            <person name="Tang S.L."/>
        </authorList>
    </citation>
    <scope>NUCLEOTIDE SEQUENCE [LARGE SCALE GENOMIC DNA]</scope>
    <source>
        <strain evidence="3">DSM 21679 / JCM 13881 / BCRC 17597 / SA1</strain>
    </source>
</reference>
<dbReference type="GO" id="GO:0006531">
    <property type="term" value="P:aspartate metabolic process"/>
    <property type="evidence" value="ECO:0007669"/>
    <property type="project" value="TreeGrafter"/>
</dbReference>
<evidence type="ECO:0000313" key="3">
    <source>
        <dbReference type="Proteomes" id="UP000000466"/>
    </source>
</evidence>
<dbReference type="HOGENOM" id="CLU_021594_4_0_6"/>
<dbReference type="PROSITE" id="PS00163">
    <property type="entry name" value="FUMARATE_LYASES"/>
    <property type="match status" value="1"/>
</dbReference>
<name>K4KMK4_SIMAS</name>
<sequence>MPSINTSSLPPCRDEGDSLGTVTVPAHALYGAQTQRALVNFEQLREPMAHHREFLRAFGEIKLAYARRNASLWPESIGTAVIAACGELIAGELDPHFPISMLQGGAGTATHMNVNEVIANRALQRLQLPPASYQVIHPNDHINLGQSTNDVYPSALRIALIRWNKRLCSEIDPLIASLQSVAARCEQHQKLGRTQLQDAVPMHAHAEVLGWRDALMAARDHLLAVSEPLNCLNLGGTAIGSGLNSGDMTGVFGSLVSITGLNLEPAQNCYRASWDCGDLLSLASAQKRLGLCMSKIASDLRLLASGPKGGLNEYHLPARAPGSSIMPGKVNPVIAEFINQVGFDCSGREHAVALACEQGQLQLNAFLPLIAHHLLTNAQTLSHAARLFRAHAIDGLRFNPEAAIATLNRSHAKATAWVPRLGYSAVVKLLEQAEQRGCDIDTLAQALTE</sequence>
<organism evidence="2 3">
    <name type="scientific">Simiduia agarivorans (strain DSM 21679 / JCM 13881 / BCRC 17597 / SA1)</name>
    <dbReference type="NCBI Taxonomy" id="1117647"/>
    <lineage>
        <taxon>Bacteria</taxon>
        <taxon>Pseudomonadati</taxon>
        <taxon>Pseudomonadota</taxon>
        <taxon>Gammaproteobacteria</taxon>
        <taxon>Cellvibrionales</taxon>
        <taxon>Cellvibrionaceae</taxon>
        <taxon>Simiduia</taxon>
    </lineage>
</organism>
<dbReference type="RefSeq" id="WP_015047482.1">
    <property type="nucleotide sequence ID" value="NC_018868.3"/>
</dbReference>
<dbReference type="GO" id="GO:0005829">
    <property type="term" value="C:cytosol"/>
    <property type="evidence" value="ECO:0007669"/>
    <property type="project" value="TreeGrafter"/>
</dbReference>
<dbReference type="OrthoDB" id="9802809at2"/>
<evidence type="ECO:0000313" key="2">
    <source>
        <dbReference type="EMBL" id="AFU99318.1"/>
    </source>
</evidence>
<evidence type="ECO:0000259" key="1">
    <source>
        <dbReference type="Pfam" id="PF00206"/>
    </source>
</evidence>
<dbReference type="InterPro" id="IPR051546">
    <property type="entry name" value="Aspartate_Ammonia-Lyase"/>
</dbReference>
<dbReference type="Gene3D" id="1.10.275.10">
    <property type="entry name" value="Fumarase/aspartase (N-terminal domain)"/>
    <property type="match status" value="1"/>
</dbReference>
<dbReference type="EMBL" id="CP003746">
    <property type="protein sequence ID" value="AFU99318.1"/>
    <property type="molecule type" value="Genomic_DNA"/>
</dbReference>
<dbReference type="Pfam" id="PF00206">
    <property type="entry name" value="Lyase_1"/>
    <property type="match status" value="1"/>
</dbReference>
<dbReference type="InterPro" id="IPR020557">
    <property type="entry name" value="Fumarate_lyase_CS"/>
</dbReference>
<dbReference type="InterPro" id="IPR008948">
    <property type="entry name" value="L-Aspartase-like"/>
</dbReference>
<dbReference type="STRING" id="1117647.M5M_10695"/>
<dbReference type="eggNOG" id="COG1027">
    <property type="taxonomic scope" value="Bacteria"/>
</dbReference>
<dbReference type="PANTHER" id="PTHR42696:SF2">
    <property type="entry name" value="ASPARTATE AMMONIA-LYASE"/>
    <property type="match status" value="1"/>
</dbReference>
<dbReference type="AlphaFoldDB" id="K4KMK4"/>
<protein>
    <submittedName>
        <fullName evidence="2">Fumarase</fullName>
    </submittedName>
</protein>
<proteinExistence type="predicted"/>
<dbReference type="PRINTS" id="PR00149">
    <property type="entry name" value="FUMRATELYASE"/>
</dbReference>
<dbReference type="SUPFAM" id="SSF48557">
    <property type="entry name" value="L-aspartase-like"/>
    <property type="match status" value="1"/>
</dbReference>
<dbReference type="PANTHER" id="PTHR42696">
    <property type="entry name" value="ASPARTATE AMMONIA-LYASE"/>
    <property type="match status" value="1"/>
</dbReference>
<feature type="domain" description="Fumarate lyase N-terminal" evidence="1">
    <location>
        <begin position="20"/>
        <end position="343"/>
    </location>
</feature>
<dbReference type="InterPro" id="IPR024083">
    <property type="entry name" value="Fumarase/histidase_N"/>
</dbReference>
<dbReference type="GO" id="GO:0008797">
    <property type="term" value="F:aspartate ammonia-lyase activity"/>
    <property type="evidence" value="ECO:0007669"/>
    <property type="project" value="TreeGrafter"/>
</dbReference>
<accession>K4KMK4</accession>
<dbReference type="Proteomes" id="UP000000466">
    <property type="component" value="Chromosome"/>
</dbReference>
<dbReference type="KEGG" id="saga:M5M_10695"/>
<gene>
    <name evidence="2" type="ordered locus">M5M_10695</name>
</gene>
<dbReference type="InterPro" id="IPR022761">
    <property type="entry name" value="Fumarate_lyase_N"/>
</dbReference>
<keyword evidence="3" id="KW-1185">Reference proteome</keyword>
<dbReference type="Gene3D" id="1.20.200.10">
    <property type="entry name" value="Fumarase/aspartase (Central domain)"/>
    <property type="match status" value="1"/>
</dbReference>
<dbReference type="InterPro" id="IPR000362">
    <property type="entry name" value="Fumarate_lyase_fam"/>
</dbReference>